<keyword evidence="2 9" id="KW-1003">Cell membrane</keyword>
<keyword evidence="6 9" id="KW-0378">Hydrolase</keyword>
<evidence type="ECO:0000313" key="12">
    <source>
        <dbReference type="EMBL" id="OAH51830.1"/>
    </source>
</evidence>
<dbReference type="HAMAP" id="MF_00161">
    <property type="entry name" value="LspA"/>
    <property type="match status" value="1"/>
</dbReference>
<evidence type="ECO:0000256" key="8">
    <source>
        <dbReference type="ARBA" id="ARBA00023136"/>
    </source>
</evidence>
<sequence length="202" mass="21415">MSSRTSASRTTLRAAAAGTTIAILAVLVLAADQFTKFLALENLPERQAVPVLGDFLQLYLTFNPGAAFSLGEGVTWVFTLVLAAAAVTIIVLAVTRVRSRAWAIVLGLLLGGILGNLGDRLFRAPGFLVGHVVDFIHTPWLWLGFPSAIYNVADSFIVTMMLAVAILVLLGVRFDGSREKDAAAATADDEEQPASADPHAQP</sequence>
<organism evidence="12 13">
    <name type="scientific">Microbacterium oleivorans</name>
    <dbReference type="NCBI Taxonomy" id="273677"/>
    <lineage>
        <taxon>Bacteria</taxon>
        <taxon>Bacillati</taxon>
        <taxon>Actinomycetota</taxon>
        <taxon>Actinomycetes</taxon>
        <taxon>Micrococcales</taxon>
        <taxon>Microbacteriaceae</taxon>
        <taxon>Microbacterium</taxon>
    </lineage>
</organism>
<dbReference type="OrthoDB" id="4308908at2"/>
<protein>
    <recommendedName>
        <fullName evidence="9">Lipoprotein signal peptidase</fullName>
        <ecNumber evidence="9">3.4.23.36</ecNumber>
    </recommendedName>
    <alternativeName>
        <fullName evidence="9">Prolipoprotein signal peptidase</fullName>
    </alternativeName>
    <alternativeName>
        <fullName evidence="9">Signal peptidase II</fullName>
        <shortName evidence="9">SPase II</shortName>
    </alternativeName>
</protein>
<comment type="function">
    <text evidence="9">This protein specifically catalyzes the removal of signal peptides from prolipoproteins.</text>
</comment>
<feature type="transmembrane region" description="Helical" evidence="9">
    <location>
        <begin position="101"/>
        <end position="118"/>
    </location>
</feature>
<dbReference type="PANTHER" id="PTHR33695">
    <property type="entry name" value="LIPOPROTEIN SIGNAL PEPTIDASE"/>
    <property type="match status" value="1"/>
</dbReference>
<gene>
    <name evidence="9" type="primary">lspA</name>
    <name evidence="12" type="ORF">AYL44_06265</name>
</gene>
<dbReference type="GO" id="GO:0006508">
    <property type="term" value="P:proteolysis"/>
    <property type="evidence" value="ECO:0007669"/>
    <property type="project" value="UniProtKB-KW"/>
</dbReference>
<feature type="active site" evidence="9">
    <location>
        <position position="154"/>
    </location>
</feature>
<evidence type="ECO:0000313" key="13">
    <source>
        <dbReference type="Proteomes" id="UP000076998"/>
    </source>
</evidence>
<dbReference type="RefSeq" id="WP_064002332.1">
    <property type="nucleotide sequence ID" value="NZ_LSTV01000001.1"/>
</dbReference>
<keyword evidence="3 9" id="KW-0645">Protease</keyword>
<evidence type="ECO:0000256" key="1">
    <source>
        <dbReference type="ARBA" id="ARBA00006139"/>
    </source>
</evidence>
<accession>A0A177KEJ5</accession>
<dbReference type="NCBIfam" id="TIGR00077">
    <property type="entry name" value="lspA"/>
    <property type="match status" value="1"/>
</dbReference>
<keyword evidence="7 9" id="KW-1133">Transmembrane helix</keyword>
<comment type="subcellular location">
    <subcellularLocation>
        <location evidence="9">Cell membrane</location>
        <topology evidence="9">Multi-pass membrane protein</topology>
    </subcellularLocation>
</comment>
<feature type="transmembrane region" description="Helical" evidence="9">
    <location>
        <begin position="73"/>
        <end position="94"/>
    </location>
</feature>
<evidence type="ECO:0000256" key="3">
    <source>
        <dbReference type="ARBA" id="ARBA00022670"/>
    </source>
</evidence>
<dbReference type="UniPathway" id="UPA00665"/>
<comment type="caution">
    <text evidence="9">Lacks conserved residue(s) required for the propagation of feature annotation.</text>
</comment>
<evidence type="ECO:0000256" key="4">
    <source>
        <dbReference type="ARBA" id="ARBA00022692"/>
    </source>
</evidence>
<keyword evidence="8 9" id="KW-0472">Membrane</keyword>
<dbReference type="GO" id="GO:0005886">
    <property type="term" value="C:plasma membrane"/>
    <property type="evidence" value="ECO:0007669"/>
    <property type="project" value="UniProtKB-SubCell"/>
</dbReference>
<dbReference type="Proteomes" id="UP000076998">
    <property type="component" value="Unassembled WGS sequence"/>
</dbReference>
<feature type="transmembrane region" description="Helical" evidence="9">
    <location>
        <begin position="148"/>
        <end position="170"/>
    </location>
</feature>
<evidence type="ECO:0000256" key="9">
    <source>
        <dbReference type="HAMAP-Rule" id="MF_00161"/>
    </source>
</evidence>
<evidence type="ECO:0000256" key="6">
    <source>
        <dbReference type="ARBA" id="ARBA00022801"/>
    </source>
</evidence>
<comment type="caution">
    <text evidence="12">The sequence shown here is derived from an EMBL/GenBank/DDBJ whole genome shotgun (WGS) entry which is preliminary data.</text>
</comment>
<dbReference type="PANTHER" id="PTHR33695:SF1">
    <property type="entry name" value="LIPOPROTEIN SIGNAL PEPTIDASE"/>
    <property type="match status" value="1"/>
</dbReference>
<keyword evidence="4 9" id="KW-0812">Transmembrane</keyword>
<feature type="active site" evidence="9">
    <location>
        <position position="134"/>
    </location>
</feature>
<dbReference type="EMBL" id="LSTV01000001">
    <property type="protein sequence ID" value="OAH51830.1"/>
    <property type="molecule type" value="Genomic_DNA"/>
</dbReference>
<comment type="pathway">
    <text evidence="9">Protein modification; lipoprotein biosynthesis (signal peptide cleavage).</text>
</comment>
<comment type="catalytic activity">
    <reaction evidence="9">
        <text>Release of signal peptides from bacterial membrane prolipoproteins. Hydrolyzes -Xaa-Yaa-Zaa-|-(S,diacylglyceryl)Cys-, in which Xaa is hydrophobic (preferably Leu), and Yaa (Ala or Ser) and Zaa (Gly or Ala) have small, neutral side chains.</text>
        <dbReference type="EC" id="3.4.23.36"/>
    </reaction>
</comment>
<evidence type="ECO:0000256" key="11">
    <source>
        <dbReference type="SAM" id="MobiDB-lite"/>
    </source>
</evidence>
<dbReference type="GO" id="GO:0004190">
    <property type="term" value="F:aspartic-type endopeptidase activity"/>
    <property type="evidence" value="ECO:0007669"/>
    <property type="project" value="UniProtKB-UniRule"/>
</dbReference>
<dbReference type="Pfam" id="PF01252">
    <property type="entry name" value="Peptidase_A8"/>
    <property type="match status" value="1"/>
</dbReference>
<evidence type="ECO:0000256" key="7">
    <source>
        <dbReference type="ARBA" id="ARBA00022989"/>
    </source>
</evidence>
<name>A0A177KEJ5_9MICO</name>
<comment type="similarity">
    <text evidence="1 9 10">Belongs to the peptidase A8 family.</text>
</comment>
<evidence type="ECO:0000256" key="2">
    <source>
        <dbReference type="ARBA" id="ARBA00022475"/>
    </source>
</evidence>
<dbReference type="AlphaFoldDB" id="A0A177KEJ5"/>
<reference evidence="12 13" key="1">
    <citation type="submission" date="2016-02" db="EMBL/GenBank/DDBJ databases">
        <authorList>
            <person name="Wen L."/>
            <person name="He K."/>
            <person name="Yang H."/>
        </authorList>
    </citation>
    <scope>NUCLEOTIDE SEQUENCE [LARGE SCALE GENOMIC DNA]</scope>
    <source>
        <strain evidence="12 13">CD11_3</strain>
    </source>
</reference>
<proteinExistence type="inferred from homology"/>
<dbReference type="InterPro" id="IPR001872">
    <property type="entry name" value="Peptidase_A8"/>
</dbReference>
<dbReference type="PRINTS" id="PR00781">
    <property type="entry name" value="LIPOSIGPTASE"/>
</dbReference>
<evidence type="ECO:0000256" key="5">
    <source>
        <dbReference type="ARBA" id="ARBA00022750"/>
    </source>
</evidence>
<keyword evidence="5 9" id="KW-0064">Aspartyl protease</keyword>
<evidence type="ECO:0000256" key="10">
    <source>
        <dbReference type="RuleBase" id="RU004181"/>
    </source>
</evidence>
<dbReference type="EC" id="3.4.23.36" evidence="9"/>
<feature type="region of interest" description="Disordered" evidence="11">
    <location>
        <begin position="182"/>
        <end position="202"/>
    </location>
</feature>